<gene>
    <name evidence="2" type="ORF">PACLA_8A064722</name>
</gene>
<sequence>MFRLRLILVFLVALLVFSFFLLLNYFAEEERTTKRYFSEYKLEFKTANEELGLIKHGIESIRNDIGELKRQRSPRVEFKKRTKILPKWIERFATPHWSEFRPWRGVFVFFVTYRYSYLRKCLESIAFASADIDKSSVCIFALDRTPVTTDREVNETLEIIRNVTFCKVVVWKIEGRSKEKNYALRLKGHWWFVLESVFNATISGMYTMGGLSKRDVHGLGSSFDGLLLGYKHDILFVEEDTVLSPDFMKVTWYASEVKRRNADVIQFALGGWSGENMINAHPDTFTVRTARVLRGIAYGINQSTWLYFKTLESDYYADKQHDWCESMGLVLGKHNNDTGFKIVVPTLSRIWHIGKRGLGPGGDFYWERGITAQPNWALASRLLDLKHAQVNLGLRDLFGFLCKKRVEFWFLKDTECHYSMARWKGNDRNRIMCVKQPYVTDPCDVYV</sequence>
<evidence type="ECO:0000313" key="3">
    <source>
        <dbReference type="Proteomes" id="UP001152795"/>
    </source>
</evidence>
<accession>A0A6S7ITF8</accession>
<dbReference type="GO" id="GO:0046872">
    <property type="term" value="F:metal ion binding"/>
    <property type="evidence" value="ECO:0007669"/>
    <property type="project" value="UniProtKB-KW"/>
</dbReference>
<dbReference type="InterPro" id="IPR007754">
    <property type="entry name" value="GlcNAc_II"/>
</dbReference>
<evidence type="ECO:0000256" key="1">
    <source>
        <dbReference type="PIRSR" id="PIRSR607754-2"/>
    </source>
</evidence>
<reference evidence="2" key="1">
    <citation type="submission" date="2020-04" db="EMBL/GenBank/DDBJ databases">
        <authorList>
            <person name="Alioto T."/>
            <person name="Alioto T."/>
            <person name="Gomez Garrido J."/>
        </authorList>
    </citation>
    <scope>NUCLEOTIDE SEQUENCE</scope>
    <source>
        <strain evidence="2">A484AB</strain>
    </source>
</reference>
<proteinExistence type="predicted"/>
<comment type="cofactor">
    <cofactor evidence="1">
        <name>Mn(2+)</name>
        <dbReference type="ChEBI" id="CHEBI:29035"/>
    </cofactor>
</comment>
<dbReference type="GO" id="GO:0006487">
    <property type="term" value="P:protein N-linked glycosylation"/>
    <property type="evidence" value="ECO:0007669"/>
    <property type="project" value="TreeGrafter"/>
</dbReference>
<dbReference type="GO" id="GO:0008455">
    <property type="term" value="F:alpha-1,6-mannosylglycoprotein 2-beta-N-acetylglucosaminyltransferase activity"/>
    <property type="evidence" value="ECO:0007669"/>
    <property type="project" value="InterPro"/>
</dbReference>
<dbReference type="PANTHER" id="PTHR12871:SF4">
    <property type="entry name" value="ALPHA-1,6-MANNOSYL-GLYCOPROTEIN 2-BETA-N-ACETYLGLUCOSAMINYLTRANSFERASE"/>
    <property type="match status" value="1"/>
</dbReference>
<dbReference type="Pfam" id="PF05060">
    <property type="entry name" value="MGAT2"/>
    <property type="match status" value="1"/>
</dbReference>
<keyword evidence="3" id="KW-1185">Reference proteome</keyword>
<protein>
    <submittedName>
        <fullName evidence="2">Uncharacterized protein</fullName>
    </submittedName>
</protein>
<keyword evidence="1" id="KW-0479">Metal-binding</keyword>
<name>A0A6S7ITF8_PARCT</name>
<dbReference type="InterPro" id="IPR029044">
    <property type="entry name" value="Nucleotide-diphossugar_trans"/>
</dbReference>
<feature type="binding site" evidence="1">
    <location>
        <position position="240"/>
    </location>
    <ligand>
        <name>Mn(2+)</name>
        <dbReference type="ChEBI" id="CHEBI:29035"/>
    </ligand>
</feature>
<feature type="binding site" evidence="1">
    <location>
        <position position="352"/>
    </location>
    <ligand>
        <name>Mn(2+)</name>
        <dbReference type="ChEBI" id="CHEBI:29035"/>
    </ligand>
</feature>
<dbReference type="Gene3D" id="3.90.550.10">
    <property type="entry name" value="Spore Coat Polysaccharide Biosynthesis Protein SpsA, Chain A"/>
    <property type="match status" value="1"/>
</dbReference>
<keyword evidence="1" id="KW-0464">Manganese</keyword>
<dbReference type="OrthoDB" id="5978443at2759"/>
<evidence type="ECO:0000313" key="2">
    <source>
        <dbReference type="EMBL" id="CAB4020953.1"/>
    </source>
</evidence>
<dbReference type="EMBL" id="CACRXK020011202">
    <property type="protein sequence ID" value="CAB4020953.1"/>
    <property type="molecule type" value="Genomic_DNA"/>
</dbReference>
<dbReference type="GO" id="GO:0000139">
    <property type="term" value="C:Golgi membrane"/>
    <property type="evidence" value="ECO:0007669"/>
    <property type="project" value="TreeGrafter"/>
</dbReference>
<dbReference type="PANTHER" id="PTHR12871">
    <property type="entry name" value="BETA-1,2-N-ACETYLGLUCOSAMINYLTRANSFERASE II"/>
    <property type="match status" value="1"/>
</dbReference>
<comment type="caution">
    <text evidence="2">The sequence shown here is derived from an EMBL/GenBank/DDBJ whole genome shotgun (WGS) entry which is preliminary data.</text>
</comment>
<dbReference type="UniPathway" id="UPA00378"/>
<dbReference type="AlphaFoldDB" id="A0A6S7ITF8"/>
<dbReference type="Proteomes" id="UP001152795">
    <property type="component" value="Unassembled WGS sequence"/>
</dbReference>
<organism evidence="2 3">
    <name type="scientific">Paramuricea clavata</name>
    <name type="common">Red gorgonian</name>
    <name type="synonym">Violescent sea-whip</name>
    <dbReference type="NCBI Taxonomy" id="317549"/>
    <lineage>
        <taxon>Eukaryota</taxon>
        <taxon>Metazoa</taxon>
        <taxon>Cnidaria</taxon>
        <taxon>Anthozoa</taxon>
        <taxon>Octocorallia</taxon>
        <taxon>Malacalcyonacea</taxon>
        <taxon>Plexauridae</taxon>
        <taxon>Paramuricea</taxon>
    </lineage>
</organism>
<dbReference type="GO" id="GO:0009312">
    <property type="term" value="P:oligosaccharide biosynthetic process"/>
    <property type="evidence" value="ECO:0007669"/>
    <property type="project" value="InterPro"/>
</dbReference>
<dbReference type="GO" id="GO:0005795">
    <property type="term" value="C:Golgi stack"/>
    <property type="evidence" value="ECO:0007669"/>
    <property type="project" value="InterPro"/>
</dbReference>